<dbReference type="Gene3D" id="1.10.260.40">
    <property type="entry name" value="lambda repressor-like DNA-binding domains"/>
    <property type="match status" value="1"/>
</dbReference>
<comment type="caution">
    <text evidence="3">The sequence shown here is derived from an EMBL/GenBank/DDBJ whole genome shotgun (WGS) entry which is preliminary data.</text>
</comment>
<reference evidence="3 4" key="1">
    <citation type="submission" date="2018-06" db="EMBL/GenBank/DDBJ databases">
        <authorList>
            <consortium name="Pathogen Informatics"/>
            <person name="Doyle S."/>
        </authorList>
    </citation>
    <scope>NUCLEOTIDE SEQUENCE [LARGE SCALE GENOMIC DNA]</scope>
    <source>
        <strain evidence="3 4">NCTC13159</strain>
    </source>
</reference>
<dbReference type="InterPro" id="IPR001387">
    <property type="entry name" value="Cro/C1-type_HTH"/>
</dbReference>
<dbReference type="SMART" id="SM00530">
    <property type="entry name" value="HTH_XRE"/>
    <property type="match status" value="1"/>
</dbReference>
<evidence type="ECO:0000313" key="4">
    <source>
        <dbReference type="Proteomes" id="UP000254589"/>
    </source>
</evidence>
<dbReference type="EMBL" id="UGSJ01000001">
    <property type="protein sequence ID" value="SUA88983.1"/>
    <property type="molecule type" value="Genomic_DNA"/>
</dbReference>
<dbReference type="CDD" id="cd00093">
    <property type="entry name" value="HTH_XRE"/>
    <property type="match status" value="1"/>
</dbReference>
<organism evidence="3 4">
    <name type="scientific">Pandoraea pulmonicola</name>
    <dbReference type="NCBI Taxonomy" id="93221"/>
    <lineage>
        <taxon>Bacteria</taxon>
        <taxon>Pseudomonadati</taxon>
        <taxon>Pseudomonadota</taxon>
        <taxon>Betaproteobacteria</taxon>
        <taxon>Burkholderiales</taxon>
        <taxon>Burkholderiaceae</taxon>
        <taxon>Pandoraea</taxon>
    </lineage>
</organism>
<accession>A0AAJ4Z8W4</accession>
<feature type="region of interest" description="Disordered" evidence="1">
    <location>
        <begin position="242"/>
        <end position="267"/>
    </location>
</feature>
<name>A0AAJ4Z8W4_PANPU</name>
<feature type="domain" description="HTH cro/C1-type" evidence="2">
    <location>
        <begin position="154"/>
        <end position="208"/>
    </location>
</feature>
<gene>
    <name evidence="3" type="ORF">NCTC13159_00440</name>
</gene>
<proteinExistence type="predicted"/>
<dbReference type="GO" id="GO:0003677">
    <property type="term" value="F:DNA binding"/>
    <property type="evidence" value="ECO:0007669"/>
    <property type="project" value="InterPro"/>
</dbReference>
<dbReference type="SUPFAM" id="SSF47413">
    <property type="entry name" value="lambda repressor-like DNA-binding domains"/>
    <property type="match status" value="1"/>
</dbReference>
<dbReference type="InterPro" id="IPR010982">
    <property type="entry name" value="Lambda_DNA-bd_dom_sf"/>
</dbReference>
<evidence type="ECO:0000256" key="1">
    <source>
        <dbReference type="SAM" id="MobiDB-lite"/>
    </source>
</evidence>
<evidence type="ECO:0000259" key="2">
    <source>
        <dbReference type="PROSITE" id="PS50943"/>
    </source>
</evidence>
<dbReference type="Pfam" id="PF01381">
    <property type="entry name" value="HTH_3"/>
    <property type="match status" value="1"/>
</dbReference>
<dbReference type="PROSITE" id="PS50943">
    <property type="entry name" value="HTH_CROC1"/>
    <property type="match status" value="1"/>
</dbReference>
<dbReference type="Proteomes" id="UP000254589">
    <property type="component" value="Unassembled WGS sequence"/>
</dbReference>
<evidence type="ECO:0000313" key="3">
    <source>
        <dbReference type="EMBL" id="SUA88983.1"/>
    </source>
</evidence>
<sequence>MRSRCTVRACDDGHFEQRLLWESLWYRDVAACLTSAWSKGGRQPILGNLRASSSKPVSLFRIRAGTKALEAPKLSNFVPDREPNGDVNADFLISFPSGNEICSRGILLRYRIRSGTKSKLSRLSGYNVPERERNEVMVMTDELINGAESLGRTIRLARLQQGFTRDALALATGLSPKFISQVEAGKPTAQLGKVLLLLRELGVSIRAQIPELYFEPSNTRMVRAAERLVANQSPVAVALKTQRVRKNQETSAAPETESSKDVKRKVK</sequence>
<protein>
    <submittedName>
        <fullName evidence="3">Anaerobic benzoate catabolism transcriptional regulator</fullName>
    </submittedName>
</protein>
<dbReference type="AlphaFoldDB" id="A0AAJ4Z8W4"/>